<keyword evidence="3 6" id="KW-0732">Signal</keyword>
<keyword evidence="5" id="KW-0393">Immunoglobulin domain</keyword>
<dbReference type="SMART" id="SM00408">
    <property type="entry name" value="IGc2"/>
    <property type="match status" value="1"/>
</dbReference>
<dbReference type="PANTHER" id="PTHR14186:SF16">
    <property type="entry name" value="INSULIN-LIKE GROWTH FACTOR-BINDING PROTEIN-LIKE 1"/>
    <property type="match status" value="1"/>
</dbReference>
<dbReference type="SUPFAM" id="SSF57184">
    <property type="entry name" value="Growth factor receptor domain"/>
    <property type="match status" value="1"/>
</dbReference>
<dbReference type="InterPro" id="IPR007110">
    <property type="entry name" value="Ig-like_dom"/>
</dbReference>
<dbReference type="PROSITE" id="PS51323">
    <property type="entry name" value="IGFBP_N_2"/>
    <property type="match status" value="1"/>
</dbReference>
<evidence type="ECO:0000256" key="1">
    <source>
        <dbReference type="ARBA" id="ARBA00004613"/>
    </source>
</evidence>
<dbReference type="SMART" id="SM00121">
    <property type="entry name" value="IB"/>
    <property type="match status" value="1"/>
</dbReference>
<dbReference type="GO" id="GO:0005615">
    <property type="term" value="C:extracellular space"/>
    <property type="evidence" value="ECO:0007669"/>
    <property type="project" value="TreeGrafter"/>
</dbReference>
<organism evidence="9 10">
    <name type="scientific">Branchiostoma belcheri</name>
    <name type="common">Amphioxus</name>
    <dbReference type="NCBI Taxonomy" id="7741"/>
    <lineage>
        <taxon>Eukaryota</taxon>
        <taxon>Metazoa</taxon>
        <taxon>Chordata</taxon>
        <taxon>Cephalochordata</taxon>
        <taxon>Leptocardii</taxon>
        <taxon>Amphioxiformes</taxon>
        <taxon>Branchiostomatidae</taxon>
        <taxon>Branchiostoma</taxon>
    </lineage>
</organism>
<dbReference type="InterPro" id="IPR036058">
    <property type="entry name" value="Kazal_dom_sf"/>
</dbReference>
<dbReference type="AlphaFoldDB" id="A0A6P5AWF2"/>
<feature type="domain" description="Ig-like" evidence="7">
    <location>
        <begin position="141"/>
        <end position="242"/>
    </location>
</feature>
<dbReference type="InterPro" id="IPR013783">
    <property type="entry name" value="Ig-like_fold"/>
</dbReference>
<keyword evidence="2" id="KW-0964">Secreted</keyword>
<protein>
    <submittedName>
        <fullName evidence="10">Insulin-like growth factor-binding protein 7</fullName>
    </submittedName>
</protein>
<dbReference type="InterPro" id="IPR009030">
    <property type="entry name" value="Growth_fac_rcpt_cys_sf"/>
</dbReference>
<dbReference type="PANTHER" id="PTHR14186">
    <property type="entry name" value="INSULIN-LIKE GROWTH FACTOR BINDING PROTEIN-RELATED"/>
    <property type="match status" value="1"/>
</dbReference>
<dbReference type="InterPro" id="IPR003599">
    <property type="entry name" value="Ig_sub"/>
</dbReference>
<dbReference type="GeneID" id="109486832"/>
<dbReference type="PROSITE" id="PS50835">
    <property type="entry name" value="IG_LIKE"/>
    <property type="match status" value="1"/>
</dbReference>
<sequence length="248" mass="27223">MAAKLVLAVALLCLGGVLAKKQCGECDRDACPKPDCGVEIRMPDECGCCEVCARLEDQTCGGKDWQEGRCASGYHCSVNPDENEEETRRGKCYCKYPYRVCGSDGNDYVTYCNLRFASWSSKNVGGPKIHKVHKGYCKFAPIIATPPSPIRNTTGSSVFMSCEVRAHPTARITWKFRKDEDAEPVELPGDASNVACSYRGGPEKNEVTGWVLIEPLQKENDGIYECYAENEFGNDSSSATVEVEGDEL</sequence>
<evidence type="ECO:0000313" key="10">
    <source>
        <dbReference type="RefSeq" id="XP_019646296.1"/>
    </source>
</evidence>
<dbReference type="Gene3D" id="3.30.60.30">
    <property type="match status" value="1"/>
</dbReference>
<dbReference type="GO" id="GO:0001558">
    <property type="term" value="P:regulation of cell growth"/>
    <property type="evidence" value="ECO:0007669"/>
    <property type="project" value="InterPro"/>
</dbReference>
<evidence type="ECO:0000259" key="8">
    <source>
        <dbReference type="PROSITE" id="PS51323"/>
    </source>
</evidence>
<dbReference type="InterPro" id="IPR013098">
    <property type="entry name" value="Ig_I-set"/>
</dbReference>
<gene>
    <name evidence="10" type="primary">LOC109486832</name>
</gene>
<dbReference type="InterPro" id="IPR011390">
    <property type="entry name" value="IGFBP_rP_mac25"/>
</dbReference>
<dbReference type="RefSeq" id="XP_019646296.1">
    <property type="nucleotide sequence ID" value="XM_019790737.1"/>
</dbReference>
<dbReference type="InterPro" id="IPR036179">
    <property type="entry name" value="Ig-like_dom_sf"/>
</dbReference>
<evidence type="ECO:0000259" key="7">
    <source>
        <dbReference type="PROSITE" id="PS50835"/>
    </source>
</evidence>
<reference evidence="10" key="1">
    <citation type="submission" date="2025-08" db="UniProtKB">
        <authorList>
            <consortium name="RefSeq"/>
        </authorList>
    </citation>
    <scope>IDENTIFICATION</scope>
    <source>
        <tissue evidence="10">Gonad</tissue>
    </source>
</reference>
<dbReference type="FunFam" id="2.60.40.10:FF:000032">
    <property type="entry name" value="palladin isoform X1"/>
    <property type="match status" value="1"/>
</dbReference>
<dbReference type="SMART" id="SM00280">
    <property type="entry name" value="KAZAL"/>
    <property type="match status" value="1"/>
</dbReference>
<dbReference type="SMART" id="SM00409">
    <property type="entry name" value="IG"/>
    <property type="match status" value="1"/>
</dbReference>
<proteinExistence type="predicted"/>
<dbReference type="Gene3D" id="2.60.40.10">
    <property type="entry name" value="Immunoglobulins"/>
    <property type="match status" value="1"/>
</dbReference>
<evidence type="ECO:0000256" key="5">
    <source>
        <dbReference type="ARBA" id="ARBA00023319"/>
    </source>
</evidence>
<feature type="signal peptide" evidence="6">
    <location>
        <begin position="1"/>
        <end position="19"/>
    </location>
</feature>
<keyword evidence="9" id="KW-1185">Reference proteome</keyword>
<evidence type="ECO:0000256" key="2">
    <source>
        <dbReference type="ARBA" id="ARBA00022525"/>
    </source>
</evidence>
<dbReference type="SUPFAM" id="SSF48726">
    <property type="entry name" value="Immunoglobulin"/>
    <property type="match status" value="1"/>
</dbReference>
<keyword evidence="4" id="KW-1015">Disulfide bond</keyword>
<feature type="chain" id="PRO_5027819355" evidence="6">
    <location>
        <begin position="20"/>
        <end position="248"/>
    </location>
</feature>
<dbReference type="InterPro" id="IPR002350">
    <property type="entry name" value="Kazal_dom"/>
</dbReference>
<evidence type="ECO:0000256" key="3">
    <source>
        <dbReference type="ARBA" id="ARBA00022729"/>
    </source>
</evidence>
<dbReference type="KEGG" id="bbel:109486832"/>
<dbReference type="Pfam" id="PF07679">
    <property type="entry name" value="I-set"/>
    <property type="match status" value="1"/>
</dbReference>
<dbReference type="Proteomes" id="UP000515135">
    <property type="component" value="Unplaced"/>
</dbReference>
<dbReference type="Pfam" id="PF00219">
    <property type="entry name" value="IGFBP"/>
    <property type="match status" value="1"/>
</dbReference>
<dbReference type="GO" id="GO:0005520">
    <property type="term" value="F:insulin-like growth factor binding"/>
    <property type="evidence" value="ECO:0007669"/>
    <property type="project" value="InterPro"/>
</dbReference>
<feature type="domain" description="IGFBP N-terminal" evidence="8">
    <location>
        <begin position="19"/>
        <end position="95"/>
    </location>
</feature>
<accession>A0A6P5AWF2</accession>
<evidence type="ECO:0000256" key="6">
    <source>
        <dbReference type="SAM" id="SignalP"/>
    </source>
</evidence>
<dbReference type="InterPro" id="IPR000867">
    <property type="entry name" value="IGFBP-like"/>
</dbReference>
<evidence type="ECO:0000256" key="4">
    <source>
        <dbReference type="ARBA" id="ARBA00023157"/>
    </source>
</evidence>
<comment type="subcellular location">
    <subcellularLocation>
        <location evidence="1">Secreted</location>
    </subcellularLocation>
</comment>
<evidence type="ECO:0000313" key="9">
    <source>
        <dbReference type="Proteomes" id="UP000515135"/>
    </source>
</evidence>
<name>A0A6P5AWF2_BRABE</name>
<dbReference type="InterPro" id="IPR003598">
    <property type="entry name" value="Ig_sub2"/>
</dbReference>
<dbReference type="SUPFAM" id="SSF100895">
    <property type="entry name" value="Kazal-type serine protease inhibitors"/>
    <property type="match status" value="1"/>
</dbReference>
<dbReference type="OrthoDB" id="10012075at2759"/>
<dbReference type="Gene3D" id="4.10.40.20">
    <property type="match status" value="1"/>
</dbReference>
<dbReference type="GO" id="GO:0009966">
    <property type="term" value="P:regulation of signal transduction"/>
    <property type="evidence" value="ECO:0007669"/>
    <property type="project" value="TreeGrafter"/>
</dbReference>